<dbReference type="STRING" id="1890364.A0A2P6NMD5"/>
<name>A0A2P6NMD5_9EUKA</name>
<dbReference type="Proteomes" id="UP000241769">
    <property type="component" value="Unassembled WGS sequence"/>
</dbReference>
<feature type="domain" description="Homeobox" evidence="3">
    <location>
        <begin position="131"/>
        <end position="191"/>
    </location>
</feature>
<dbReference type="Pfam" id="PF00046">
    <property type="entry name" value="Homeodomain"/>
    <property type="match status" value="2"/>
</dbReference>
<dbReference type="OrthoDB" id="20971at2759"/>
<dbReference type="SUPFAM" id="SSF46689">
    <property type="entry name" value="Homeodomain-like"/>
    <property type="match status" value="2"/>
</dbReference>
<dbReference type="PANTHER" id="PTHR46255">
    <property type="entry name" value="SHORT STATURE HOMEOBOX"/>
    <property type="match status" value="1"/>
</dbReference>
<evidence type="ECO:0000313" key="4">
    <source>
        <dbReference type="EMBL" id="PRP85117.1"/>
    </source>
</evidence>
<dbReference type="GO" id="GO:0000981">
    <property type="term" value="F:DNA-binding transcription factor activity, RNA polymerase II-specific"/>
    <property type="evidence" value="ECO:0007669"/>
    <property type="project" value="TreeGrafter"/>
</dbReference>
<feature type="domain" description="Homeobox" evidence="3">
    <location>
        <begin position="333"/>
        <end position="393"/>
    </location>
</feature>
<evidence type="ECO:0000256" key="2">
    <source>
        <dbReference type="RuleBase" id="RU000682"/>
    </source>
</evidence>
<dbReference type="GO" id="GO:1990837">
    <property type="term" value="F:sequence-specific double-stranded DNA binding"/>
    <property type="evidence" value="ECO:0007669"/>
    <property type="project" value="TreeGrafter"/>
</dbReference>
<dbReference type="EMBL" id="MDYQ01000050">
    <property type="protein sequence ID" value="PRP85117.1"/>
    <property type="molecule type" value="Genomic_DNA"/>
</dbReference>
<dbReference type="PANTHER" id="PTHR46255:SF3">
    <property type="entry name" value="HOMEOBOX DOMAIN-CONTAINING PROTEIN"/>
    <property type="match status" value="1"/>
</dbReference>
<evidence type="ECO:0000259" key="3">
    <source>
        <dbReference type="PROSITE" id="PS50071"/>
    </source>
</evidence>
<accession>A0A2P6NMD5</accession>
<comment type="caution">
    <text evidence="4">The sequence shown here is derived from an EMBL/GenBank/DDBJ whole genome shotgun (WGS) entry which is preliminary data.</text>
</comment>
<keyword evidence="5" id="KW-1185">Reference proteome</keyword>
<keyword evidence="1 2" id="KW-0539">Nucleus</keyword>
<gene>
    <name evidence="4" type="ORF">PROFUN_07188</name>
</gene>
<keyword evidence="1 2" id="KW-0238">DNA-binding</keyword>
<keyword evidence="1 2" id="KW-0371">Homeobox</keyword>
<dbReference type="InterPro" id="IPR001356">
    <property type="entry name" value="HD"/>
</dbReference>
<proteinExistence type="predicted"/>
<evidence type="ECO:0000256" key="1">
    <source>
        <dbReference type="PROSITE-ProRule" id="PRU00108"/>
    </source>
</evidence>
<dbReference type="CDD" id="cd00086">
    <property type="entry name" value="homeodomain"/>
    <property type="match status" value="2"/>
</dbReference>
<comment type="subcellular location">
    <subcellularLocation>
        <location evidence="1 2">Nucleus</location>
    </subcellularLocation>
</comment>
<dbReference type="Gene3D" id="1.10.10.60">
    <property type="entry name" value="Homeodomain-like"/>
    <property type="match status" value="2"/>
</dbReference>
<reference evidence="4 5" key="1">
    <citation type="journal article" date="2018" name="Genome Biol. Evol.">
        <title>Multiple Roots of Fruiting Body Formation in Amoebozoa.</title>
        <authorList>
            <person name="Hillmann F."/>
            <person name="Forbes G."/>
            <person name="Novohradska S."/>
            <person name="Ferling I."/>
            <person name="Riege K."/>
            <person name="Groth M."/>
            <person name="Westermann M."/>
            <person name="Marz M."/>
            <person name="Spaller T."/>
            <person name="Winckler T."/>
            <person name="Schaap P."/>
            <person name="Glockner G."/>
        </authorList>
    </citation>
    <scope>NUCLEOTIDE SEQUENCE [LARGE SCALE GENOMIC DNA]</scope>
    <source>
        <strain evidence="4 5">Jena</strain>
    </source>
</reference>
<dbReference type="SMART" id="SM00389">
    <property type="entry name" value="HOX"/>
    <property type="match status" value="2"/>
</dbReference>
<organism evidence="4 5">
    <name type="scientific">Planoprotostelium fungivorum</name>
    <dbReference type="NCBI Taxonomy" id="1890364"/>
    <lineage>
        <taxon>Eukaryota</taxon>
        <taxon>Amoebozoa</taxon>
        <taxon>Evosea</taxon>
        <taxon>Variosea</taxon>
        <taxon>Cavosteliida</taxon>
        <taxon>Cavosteliaceae</taxon>
        <taxon>Planoprotostelium</taxon>
    </lineage>
</organism>
<dbReference type="AlphaFoldDB" id="A0A2P6NMD5"/>
<feature type="DNA-binding region" description="Homeobox" evidence="1">
    <location>
        <begin position="335"/>
        <end position="394"/>
    </location>
</feature>
<dbReference type="InterPro" id="IPR052631">
    <property type="entry name" value="Paired_homeobox_Bicoid"/>
</dbReference>
<feature type="DNA-binding region" description="Homeobox" evidence="1">
    <location>
        <begin position="133"/>
        <end position="192"/>
    </location>
</feature>
<dbReference type="InterPro" id="IPR009057">
    <property type="entry name" value="Homeodomain-like_sf"/>
</dbReference>
<sequence>MPLHRGKDSIFLSTLGDTPPITPQICLTFFREGDFSVLVLTSLESLVSMLRVLRLTIDGLSPIVVVVTRGEASAALATQTNMPETKVQDLISKEDQFTCPSDCTIDVGRRHYFFYSVGDDGWKLRDLKQDTAPQNPRRTFSSLQQMELLQLYSRTKYPTMEQKEALARRFNVKRRQIQVWFQNKRARSGEKLRGDGSVYFCPGHHSMYHFTPSLVSIAVNQPSGSGLSPLKQQYVGSRLPVRNESGWVKSNYQGDLRASEALSNNLTERHTPNQHEELSPLHTDTMRIHSLMSNDDERFTCTSQCTINLGRRKFFSFSVDDEGWQLKDLSKGPLYQNPRQTFDAHQQTELMELFHKTKYPTMEQKEALARKFNVHKRKVQVWFQNRRARHGNGRIMEDDCSDL</sequence>
<dbReference type="GO" id="GO:0005634">
    <property type="term" value="C:nucleus"/>
    <property type="evidence" value="ECO:0007669"/>
    <property type="project" value="UniProtKB-SubCell"/>
</dbReference>
<evidence type="ECO:0000313" key="5">
    <source>
        <dbReference type="Proteomes" id="UP000241769"/>
    </source>
</evidence>
<dbReference type="PROSITE" id="PS50071">
    <property type="entry name" value="HOMEOBOX_2"/>
    <property type="match status" value="2"/>
</dbReference>
<dbReference type="InParanoid" id="A0A2P6NMD5"/>
<protein>
    <submittedName>
        <fullName evidence="4">Zinc finger homeobox protein 3-like</fullName>
    </submittedName>
</protein>